<dbReference type="AlphaFoldDB" id="G7K4V9"/>
<keyword evidence="3" id="KW-1185">Reference proteome</keyword>
<evidence type="ECO:0000313" key="3">
    <source>
        <dbReference type="Proteomes" id="UP000002051"/>
    </source>
</evidence>
<evidence type="ECO:0000313" key="1">
    <source>
        <dbReference type="EMBL" id="AET00879.1"/>
    </source>
</evidence>
<gene>
    <name evidence="1" type="ordered locus">MTR_5g096940</name>
</gene>
<reference evidence="2" key="3">
    <citation type="submission" date="2015-04" db="UniProtKB">
        <authorList>
            <consortium name="EnsemblPlants"/>
        </authorList>
    </citation>
    <scope>IDENTIFICATION</scope>
    <source>
        <strain evidence="2">cv. Jemalong A17</strain>
    </source>
</reference>
<name>G7K4V9_MEDTR</name>
<proteinExistence type="predicted"/>
<accession>G7K4V9</accession>
<sequence>MFVVMDSLEKTSEKCLHSQLWHACVGARDVHGLDKIYSLRSILDDLVDSDTRTYAYVLSLISSILY</sequence>
<evidence type="ECO:0000313" key="2">
    <source>
        <dbReference type="EnsemblPlants" id="AET00879"/>
    </source>
</evidence>
<dbReference type="EnsemblPlants" id="AET00879">
    <property type="protein sequence ID" value="AET00879"/>
    <property type="gene ID" value="MTR_5g096940"/>
</dbReference>
<organism evidence="1 3">
    <name type="scientific">Medicago truncatula</name>
    <name type="common">Barrel medic</name>
    <name type="synonym">Medicago tribuloides</name>
    <dbReference type="NCBI Taxonomy" id="3880"/>
    <lineage>
        <taxon>Eukaryota</taxon>
        <taxon>Viridiplantae</taxon>
        <taxon>Streptophyta</taxon>
        <taxon>Embryophyta</taxon>
        <taxon>Tracheophyta</taxon>
        <taxon>Spermatophyta</taxon>
        <taxon>Magnoliopsida</taxon>
        <taxon>eudicotyledons</taxon>
        <taxon>Gunneridae</taxon>
        <taxon>Pentapetalae</taxon>
        <taxon>rosids</taxon>
        <taxon>fabids</taxon>
        <taxon>Fabales</taxon>
        <taxon>Fabaceae</taxon>
        <taxon>Papilionoideae</taxon>
        <taxon>50 kb inversion clade</taxon>
        <taxon>NPAAA clade</taxon>
        <taxon>Hologalegina</taxon>
        <taxon>IRL clade</taxon>
        <taxon>Trifolieae</taxon>
        <taxon>Medicago</taxon>
    </lineage>
</organism>
<reference evidence="1 3" key="2">
    <citation type="journal article" date="2014" name="BMC Genomics">
        <title>An improved genome release (version Mt4.0) for the model legume Medicago truncatula.</title>
        <authorList>
            <person name="Tang H."/>
            <person name="Krishnakumar V."/>
            <person name="Bidwell S."/>
            <person name="Rosen B."/>
            <person name="Chan A."/>
            <person name="Zhou S."/>
            <person name="Gentzbittel L."/>
            <person name="Childs K.L."/>
            <person name="Yandell M."/>
            <person name="Gundlach H."/>
            <person name="Mayer K.F."/>
            <person name="Schwartz D.C."/>
            <person name="Town C.D."/>
        </authorList>
    </citation>
    <scope>GENOME REANNOTATION</scope>
    <source>
        <strain evidence="2 3">cv. Jemalong A17</strain>
    </source>
</reference>
<dbReference type="HOGENOM" id="CLU_2835008_0_0_1"/>
<dbReference type="Proteomes" id="UP000002051">
    <property type="component" value="Chromosome 5"/>
</dbReference>
<reference evidence="1 3" key="1">
    <citation type="journal article" date="2011" name="Nature">
        <title>The Medicago genome provides insight into the evolution of rhizobial symbioses.</title>
        <authorList>
            <person name="Young N.D."/>
            <person name="Debelle F."/>
            <person name="Oldroyd G.E."/>
            <person name="Geurts R."/>
            <person name="Cannon S.B."/>
            <person name="Udvardi M.K."/>
            <person name="Benedito V.A."/>
            <person name="Mayer K.F."/>
            <person name="Gouzy J."/>
            <person name="Schoof H."/>
            <person name="Van de Peer Y."/>
            <person name="Proost S."/>
            <person name="Cook D.R."/>
            <person name="Meyers B.C."/>
            <person name="Spannagl M."/>
            <person name="Cheung F."/>
            <person name="De Mita S."/>
            <person name="Krishnakumar V."/>
            <person name="Gundlach H."/>
            <person name="Zhou S."/>
            <person name="Mudge J."/>
            <person name="Bharti A.K."/>
            <person name="Murray J.D."/>
            <person name="Naoumkina M.A."/>
            <person name="Rosen B."/>
            <person name="Silverstein K.A."/>
            <person name="Tang H."/>
            <person name="Rombauts S."/>
            <person name="Zhao P.X."/>
            <person name="Zhou P."/>
            <person name="Barbe V."/>
            <person name="Bardou P."/>
            <person name="Bechner M."/>
            <person name="Bellec A."/>
            <person name="Berger A."/>
            <person name="Berges H."/>
            <person name="Bidwell S."/>
            <person name="Bisseling T."/>
            <person name="Choisne N."/>
            <person name="Couloux A."/>
            <person name="Denny R."/>
            <person name="Deshpande S."/>
            <person name="Dai X."/>
            <person name="Doyle J.J."/>
            <person name="Dudez A.M."/>
            <person name="Farmer A.D."/>
            <person name="Fouteau S."/>
            <person name="Franken C."/>
            <person name="Gibelin C."/>
            <person name="Gish J."/>
            <person name="Goldstein S."/>
            <person name="Gonzalez A.J."/>
            <person name="Green P.J."/>
            <person name="Hallab A."/>
            <person name="Hartog M."/>
            <person name="Hua A."/>
            <person name="Humphray S.J."/>
            <person name="Jeong D.H."/>
            <person name="Jing Y."/>
            <person name="Jocker A."/>
            <person name="Kenton S.M."/>
            <person name="Kim D.J."/>
            <person name="Klee K."/>
            <person name="Lai H."/>
            <person name="Lang C."/>
            <person name="Lin S."/>
            <person name="Macmil S.L."/>
            <person name="Magdelenat G."/>
            <person name="Matthews L."/>
            <person name="McCorrison J."/>
            <person name="Monaghan E.L."/>
            <person name="Mun J.H."/>
            <person name="Najar F.Z."/>
            <person name="Nicholson C."/>
            <person name="Noirot C."/>
            <person name="O'Bleness M."/>
            <person name="Paule C.R."/>
            <person name="Poulain J."/>
            <person name="Prion F."/>
            <person name="Qin B."/>
            <person name="Qu C."/>
            <person name="Retzel E.F."/>
            <person name="Riddle C."/>
            <person name="Sallet E."/>
            <person name="Samain S."/>
            <person name="Samson N."/>
            <person name="Sanders I."/>
            <person name="Saurat O."/>
            <person name="Scarpelli C."/>
            <person name="Schiex T."/>
            <person name="Segurens B."/>
            <person name="Severin A.J."/>
            <person name="Sherrier D.J."/>
            <person name="Shi R."/>
            <person name="Sims S."/>
            <person name="Singer S.R."/>
            <person name="Sinharoy S."/>
            <person name="Sterck L."/>
            <person name="Viollet A."/>
            <person name="Wang B.B."/>
            <person name="Wang K."/>
            <person name="Wang M."/>
            <person name="Wang X."/>
            <person name="Warfsmann J."/>
            <person name="Weissenbach J."/>
            <person name="White D.D."/>
            <person name="White J.D."/>
            <person name="Wiley G.B."/>
            <person name="Wincker P."/>
            <person name="Xing Y."/>
            <person name="Yang L."/>
            <person name="Yao Z."/>
            <person name="Ying F."/>
            <person name="Zhai J."/>
            <person name="Zhou L."/>
            <person name="Zuber A."/>
            <person name="Denarie J."/>
            <person name="Dixon R.A."/>
            <person name="May G.D."/>
            <person name="Schwartz D.C."/>
            <person name="Rogers J."/>
            <person name="Quetier F."/>
            <person name="Town C.D."/>
            <person name="Roe B.A."/>
        </authorList>
    </citation>
    <scope>NUCLEOTIDE SEQUENCE [LARGE SCALE GENOMIC DNA]</scope>
    <source>
        <strain evidence="1">A17</strain>
        <strain evidence="2 3">cv. Jemalong A17</strain>
    </source>
</reference>
<protein>
    <submittedName>
        <fullName evidence="1 2">Uncharacterized protein</fullName>
    </submittedName>
</protein>
<dbReference type="EMBL" id="CM001221">
    <property type="protein sequence ID" value="AET00879.1"/>
    <property type="molecule type" value="Genomic_DNA"/>
</dbReference>
<dbReference type="PaxDb" id="3880-AET00879"/>